<dbReference type="Proteomes" id="UP000799777">
    <property type="component" value="Unassembled WGS sequence"/>
</dbReference>
<proteinExistence type="predicted"/>
<evidence type="ECO:0000313" key="3">
    <source>
        <dbReference type="Proteomes" id="UP000799777"/>
    </source>
</evidence>
<comment type="caution">
    <text evidence="2">The sequence shown here is derived from an EMBL/GenBank/DDBJ whole genome shotgun (WGS) entry which is preliminary data.</text>
</comment>
<evidence type="ECO:0000256" key="1">
    <source>
        <dbReference type="SAM" id="Phobius"/>
    </source>
</evidence>
<sequence>MRTFEQRFSLLWNSWAKNIVFSGNLDANEARLNTISTSLFPYRPSTSSTTPGMLSTLFSVAVMFLAAVFSLVMHSQSQAPPIIGYASSLIRDSTCFQDSGVSGSSAEGGPEKSKRLGRLKVMVADVRGEKEEAERIAFAPVRIGKRIEKGRWYE</sequence>
<organism evidence="2 3">
    <name type="scientific">Setomelanomma holmii</name>
    <dbReference type="NCBI Taxonomy" id="210430"/>
    <lineage>
        <taxon>Eukaryota</taxon>
        <taxon>Fungi</taxon>
        <taxon>Dikarya</taxon>
        <taxon>Ascomycota</taxon>
        <taxon>Pezizomycotina</taxon>
        <taxon>Dothideomycetes</taxon>
        <taxon>Pleosporomycetidae</taxon>
        <taxon>Pleosporales</taxon>
        <taxon>Pleosporineae</taxon>
        <taxon>Phaeosphaeriaceae</taxon>
        <taxon>Setomelanomma</taxon>
    </lineage>
</organism>
<dbReference type="EMBL" id="ML978187">
    <property type="protein sequence ID" value="KAF2030769.1"/>
    <property type="molecule type" value="Genomic_DNA"/>
</dbReference>
<evidence type="ECO:0000313" key="2">
    <source>
        <dbReference type="EMBL" id="KAF2030769.1"/>
    </source>
</evidence>
<dbReference type="AlphaFoldDB" id="A0A9P4HAR5"/>
<keyword evidence="1" id="KW-0472">Membrane</keyword>
<accession>A0A9P4HAR5</accession>
<name>A0A9P4HAR5_9PLEO</name>
<reference evidence="2" key="1">
    <citation type="journal article" date="2020" name="Stud. Mycol.">
        <title>101 Dothideomycetes genomes: a test case for predicting lifestyles and emergence of pathogens.</title>
        <authorList>
            <person name="Haridas S."/>
            <person name="Albert R."/>
            <person name="Binder M."/>
            <person name="Bloem J."/>
            <person name="Labutti K."/>
            <person name="Salamov A."/>
            <person name="Andreopoulos B."/>
            <person name="Baker S."/>
            <person name="Barry K."/>
            <person name="Bills G."/>
            <person name="Bluhm B."/>
            <person name="Cannon C."/>
            <person name="Castanera R."/>
            <person name="Culley D."/>
            <person name="Daum C."/>
            <person name="Ezra D."/>
            <person name="Gonzalez J."/>
            <person name="Henrissat B."/>
            <person name="Kuo A."/>
            <person name="Liang C."/>
            <person name="Lipzen A."/>
            <person name="Lutzoni F."/>
            <person name="Magnuson J."/>
            <person name="Mondo S."/>
            <person name="Nolan M."/>
            <person name="Ohm R."/>
            <person name="Pangilinan J."/>
            <person name="Park H.-J."/>
            <person name="Ramirez L."/>
            <person name="Alfaro M."/>
            <person name="Sun H."/>
            <person name="Tritt A."/>
            <person name="Yoshinaga Y."/>
            <person name="Zwiers L.-H."/>
            <person name="Turgeon B."/>
            <person name="Goodwin S."/>
            <person name="Spatafora J."/>
            <person name="Crous P."/>
            <person name="Grigoriev I."/>
        </authorList>
    </citation>
    <scope>NUCLEOTIDE SEQUENCE</scope>
    <source>
        <strain evidence="2">CBS 110217</strain>
    </source>
</reference>
<protein>
    <submittedName>
        <fullName evidence="2">Uncharacterized protein</fullName>
    </submittedName>
</protein>
<keyword evidence="3" id="KW-1185">Reference proteome</keyword>
<gene>
    <name evidence="2" type="ORF">EK21DRAFT_111641</name>
</gene>
<keyword evidence="1" id="KW-0812">Transmembrane</keyword>
<dbReference type="OrthoDB" id="3726939at2759"/>
<feature type="transmembrane region" description="Helical" evidence="1">
    <location>
        <begin position="52"/>
        <end position="72"/>
    </location>
</feature>
<keyword evidence="1" id="KW-1133">Transmembrane helix</keyword>